<dbReference type="EMBL" id="JABBWE010000072">
    <property type="protein sequence ID" value="KAG1788020.1"/>
    <property type="molecule type" value="Genomic_DNA"/>
</dbReference>
<accession>A0A9P7AGV7</accession>
<evidence type="ECO:0000313" key="1">
    <source>
        <dbReference type="EMBL" id="KAG1788020.1"/>
    </source>
</evidence>
<dbReference type="GeneID" id="64594400"/>
<dbReference type="Proteomes" id="UP000719766">
    <property type="component" value="Unassembled WGS sequence"/>
</dbReference>
<evidence type="ECO:0000313" key="3">
    <source>
        <dbReference type="Proteomes" id="UP000719766"/>
    </source>
</evidence>
<evidence type="ECO:0000313" key="2">
    <source>
        <dbReference type="EMBL" id="KAG1788038.1"/>
    </source>
</evidence>
<sequence length="136" mass="14919">MTNPDTAASYNVPENGYFGPVFTTNELTAALQLIRDQVQESAGSSETEYYGPVFAMSELASALKLIHDQDVCRAALLAFSVLTVKLVTSAAHIFPHVTHHPPGPLSLCHSQQTLRQTINDNSEMDTVLTLQQRKFT</sequence>
<gene>
    <name evidence="1" type="ORF">HD556DRAFT_1312302</name>
    <name evidence="2" type="ORF">HD556DRAFT_1312318</name>
</gene>
<name>A0A9P7AGV7_9AGAM</name>
<proteinExistence type="predicted"/>
<organism evidence="2 3">
    <name type="scientific">Suillus plorans</name>
    <dbReference type="NCBI Taxonomy" id="116603"/>
    <lineage>
        <taxon>Eukaryota</taxon>
        <taxon>Fungi</taxon>
        <taxon>Dikarya</taxon>
        <taxon>Basidiomycota</taxon>
        <taxon>Agaricomycotina</taxon>
        <taxon>Agaricomycetes</taxon>
        <taxon>Agaricomycetidae</taxon>
        <taxon>Boletales</taxon>
        <taxon>Suillineae</taxon>
        <taxon>Suillaceae</taxon>
        <taxon>Suillus</taxon>
    </lineage>
</organism>
<dbReference type="RefSeq" id="XP_041155306.1">
    <property type="nucleotide sequence ID" value="XM_041300636.1"/>
</dbReference>
<reference evidence="2" key="1">
    <citation type="journal article" date="2020" name="New Phytol.">
        <title>Comparative genomics reveals dynamic genome evolution in host specialist ectomycorrhizal fungi.</title>
        <authorList>
            <person name="Lofgren L.A."/>
            <person name="Nguyen N.H."/>
            <person name="Vilgalys R."/>
            <person name="Ruytinx J."/>
            <person name="Liao H.L."/>
            <person name="Branco S."/>
            <person name="Kuo A."/>
            <person name="LaButti K."/>
            <person name="Lipzen A."/>
            <person name="Andreopoulos W."/>
            <person name="Pangilinan J."/>
            <person name="Riley R."/>
            <person name="Hundley H."/>
            <person name="Na H."/>
            <person name="Barry K."/>
            <person name="Grigoriev I.V."/>
            <person name="Stajich J.E."/>
            <person name="Kennedy P.G."/>
        </authorList>
    </citation>
    <scope>NUCLEOTIDE SEQUENCE</scope>
    <source>
        <strain evidence="2">S12</strain>
    </source>
</reference>
<protein>
    <submittedName>
        <fullName evidence="2">Uncharacterized protein</fullName>
    </submittedName>
</protein>
<dbReference type="AlphaFoldDB" id="A0A9P7AGV7"/>
<comment type="caution">
    <text evidence="2">The sequence shown here is derived from an EMBL/GenBank/DDBJ whole genome shotgun (WGS) entry which is preliminary data.</text>
</comment>
<keyword evidence="3" id="KW-1185">Reference proteome</keyword>
<dbReference type="EMBL" id="JABBWE010000072">
    <property type="protein sequence ID" value="KAG1788038.1"/>
    <property type="molecule type" value="Genomic_DNA"/>
</dbReference>